<evidence type="ECO:0000313" key="1">
    <source>
        <dbReference type="EMBL" id="VVW70650.1"/>
    </source>
</evidence>
<reference evidence="1" key="1">
    <citation type="submission" date="2019-09" db="EMBL/GenBank/DDBJ databases">
        <authorList>
            <person name="Zhang L."/>
        </authorList>
    </citation>
    <scope>NUCLEOTIDE SEQUENCE</scope>
</reference>
<gene>
    <name evidence="1" type="ORF">NYM_LOCUS25031</name>
</gene>
<sequence length="98" mass="10817">MITRSEGEGDKEVVARERSAMEEALTGRIKKSSKKSQAFTVMVTATGKTYACAMVMGRTEGGSRGGWEEADGEIKLLTTKQKVQNLNLLKFIFVKNKK</sequence>
<dbReference type="Gramene" id="NC8G0211070.1">
    <property type="protein sequence ID" value="NC8G0211070.1:cds"/>
    <property type="gene ID" value="NC8G0211070"/>
</dbReference>
<proteinExistence type="predicted"/>
<dbReference type="EMBL" id="LR721786">
    <property type="protein sequence ID" value="VVW70650.1"/>
    <property type="molecule type" value="Genomic_DNA"/>
</dbReference>
<name>A0A5K1GC47_9MAGN</name>
<organism evidence="1">
    <name type="scientific">Nymphaea colorata</name>
    <name type="common">pocket water lily</name>
    <dbReference type="NCBI Taxonomy" id="210225"/>
    <lineage>
        <taxon>Eukaryota</taxon>
        <taxon>Viridiplantae</taxon>
        <taxon>Streptophyta</taxon>
        <taxon>Embryophyta</taxon>
        <taxon>Tracheophyta</taxon>
        <taxon>Spermatophyta</taxon>
        <taxon>Magnoliopsida</taxon>
        <taxon>Nymphaeales</taxon>
        <taxon>Nymphaeaceae</taxon>
        <taxon>Nymphaea</taxon>
    </lineage>
</organism>
<accession>A0A5K1GC47</accession>
<protein>
    <submittedName>
        <fullName evidence="1">Uncharacterized protein</fullName>
    </submittedName>
</protein>
<dbReference type="AlphaFoldDB" id="A0A5K1GC47"/>